<dbReference type="CDD" id="cd02440">
    <property type="entry name" value="AdoMet_MTases"/>
    <property type="match status" value="1"/>
</dbReference>
<dbReference type="GO" id="GO:0008757">
    <property type="term" value="F:S-adenosylmethionine-dependent methyltransferase activity"/>
    <property type="evidence" value="ECO:0007669"/>
    <property type="project" value="InterPro"/>
</dbReference>
<gene>
    <name evidence="2" type="ORF">A2876_04540</name>
</gene>
<dbReference type="PANTHER" id="PTHR43861">
    <property type="entry name" value="TRANS-ACONITATE 2-METHYLTRANSFERASE-RELATED"/>
    <property type="match status" value="1"/>
</dbReference>
<organism evidence="2 3">
    <name type="scientific">Candidatus Amesbacteria bacterium RIFCSPHIGHO2_01_FULL_48_32b</name>
    <dbReference type="NCBI Taxonomy" id="1797253"/>
    <lineage>
        <taxon>Bacteria</taxon>
        <taxon>Candidatus Amesiibacteriota</taxon>
    </lineage>
</organism>
<name>A0A1F4YCV3_9BACT</name>
<dbReference type="InterPro" id="IPR013216">
    <property type="entry name" value="Methyltransf_11"/>
</dbReference>
<feature type="domain" description="Methyltransferase type 11" evidence="1">
    <location>
        <begin position="52"/>
        <end position="153"/>
    </location>
</feature>
<dbReference type="Pfam" id="PF08241">
    <property type="entry name" value="Methyltransf_11"/>
    <property type="match status" value="1"/>
</dbReference>
<dbReference type="SUPFAM" id="SSF53335">
    <property type="entry name" value="S-adenosyl-L-methionine-dependent methyltransferases"/>
    <property type="match status" value="1"/>
</dbReference>
<evidence type="ECO:0000313" key="3">
    <source>
        <dbReference type="Proteomes" id="UP000178176"/>
    </source>
</evidence>
<dbReference type="PANTHER" id="PTHR43861:SF1">
    <property type="entry name" value="TRANS-ACONITATE 2-METHYLTRANSFERASE"/>
    <property type="match status" value="1"/>
</dbReference>
<dbReference type="AlphaFoldDB" id="A0A1F4YCV3"/>
<dbReference type="InterPro" id="IPR029063">
    <property type="entry name" value="SAM-dependent_MTases_sf"/>
</dbReference>
<dbReference type="Proteomes" id="UP000178176">
    <property type="component" value="Unassembled WGS sequence"/>
</dbReference>
<protein>
    <recommendedName>
        <fullName evidence="1">Methyltransferase type 11 domain-containing protein</fullName>
    </recommendedName>
</protein>
<dbReference type="EMBL" id="MEXH01000030">
    <property type="protein sequence ID" value="OGC91724.1"/>
    <property type="molecule type" value="Genomic_DNA"/>
</dbReference>
<comment type="caution">
    <text evidence="2">The sequence shown here is derived from an EMBL/GenBank/DDBJ whole genome shotgun (WGS) entry which is preliminary data.</text>
</comment>
<sequence>MRRVDPKVYTRDYYLSDCTGYTQFKRSWGQELEPRVARIVTKIPLQPGSKVLDIGCGRGELVFWSLRHGAKLAVGIDYSTSAIALANQALSHLPNFQTRANFKTMDAKALQFQKHSFDAVFLTEVLEHLYPEEQDRIFLEINHVLKPGGFVFIHTSPARWFNNFTYPYYCYPLSSFIVAIWNLILNKNYPNILHPAHLRTTSHKIMHVNEPDYLSLRRLFSRHKFSGQIYSTNITINKPQLSWKDNLFNLLVYLSPLSDYPPFNIIWGHDFLAVLTKQ</sequence>
<evidence type="ECO:0000259" key="1">
    <source>
        <dbReference type="Pfam" id="PF08241"/>
    </source>
</evidence>
<reference evidence="2 3" key="1">
    <citation type="journal article" date="2016" name="Nat. Commun.">
        <title>Thousands of microbial genomes shed light on interconnected biogeochemical processes in an aquifer system.</title>
        <authorList>
            <person name="Anantharaman K."/>
            <person name="Brown C.T."/>
            <person name="Hug L.A."/>
            <person name="Sharon I."/>
            <person name="Castelle C.J."/>
            <person name="Probst A.J."/>
            <person name="Thomas B.C."/>
            <person name="Singh A."/>
            <person name="Wilkins M.J."/>
            <person name="Karaoz U."/>
            <person name="Brodie E.L."/>
            <person name="Williams K.H."/>
            <person name="Hubbard S.S."/>
            <person name="Banfield J.F."/>
        </authorList>
    </citation>
    <scope>NUCLEOTIDE SEQUENCE [LARGE SCALE GENOMIC DNA]</scope>
</reference>
<proteinExistence type="predicted"/>
<dbReference type="Gene3D" id="3.40.50.150">
    <property type="entry name" value="Vaccinia Virus protein VP39"/>
    <property type="match status" value="1"/>
</dbReference>
<accession>A0A1F4YCV3</accession>
<evidence type="ECO:0000313" key="2">
    <source>
        <dbReference type="EMBL" id="OGC91724.1"/>
    </source>
</evidence>